<keyword evidence="2" id="KW-1185">Reference proteome</keyword>
<evidence type="ECO:0000313" key="1">
    <source>
        <dbReference type="EMBL" id="KUJ13231.1"/>
    </source>
</evidence>
<dbReference type="OrthoDB" id="3559480at2759"/>
<dbReference type="Proteomes" id="UP000070700">
    <property type="component" value="Unassembled WGS sequence"/>
</dbReference>
<dbReference type="EMBL" id="KQ947422">
    <property type="protein sequence ID" value="KUJ13231.1"/>
    <property type="molecule type" value="Genomic_DNA"/>
</dbReference>
<sequence length="275" mass="32200">MVNHQTHKRIHEATMAHNPINEPLFTQSRHNSTWLSEKIVSFAQRRGDKLTHIQQKALIWFRTESIFNLGPADEHRKDEDVMGAYKTLFDRLFFFGSLRPHVKCVMQKPKGAEEHLMGRTDQDKSYQLKWSYPFHEKRMEACITLFRTKTKNRPERFKEYLATMLHEMIHAFLDIWGCRSEGCYNVWQRQGVKGHGHAWQDAALAIELAVADKSMLGIDLDLGRQKSLAVDIVYERRSVPEEEELRRWGMNQGEVDKIGKIVKDQHIITQVMGSR</sequence>
<proteinExistence type="predicted"/>
<dbReference type="RefSeq" id="XP_018067586.1">
    <property type="nucleotide sequence ID" value="XM_018220230.1"/>
</dbReference>
<reference evidence="1 2" key="1">
    <citation type="submission" date="2015-10" db="EMBL/GenBank/DDBJ databases">
        <title>Full genome of DAOMC 229536 Phialocephala scopiformis, a fungal endophyte of spruce producing the potent anti-insectan compound rugulosin.</title>
        <authorList>
            <consortium name="DOE Joint Genome Institute"/>
            <person name="Walker A.K."/>
            <person name="Frasz S.L."/>
            <person name="Seifert K.A."/>
            <person name="Miller J.D."/>
            <person name="Mondo S.J."/>
            <person name="Labutti K."/>
            <person name="Lipzen A."/>
            <person name="Dockter R."/>
            <person name="Kennedy M."/>
            <person name="Grigoriev I.V."/>
            <person name="Spatafora J.W."/>
        </authorList>
    </citation>
    <scope>NUCLEOTIDE SEQUENCE [LARGE SCALE GENOMIC DNA]</scope>
    <source>
        <strain evidence="1 2">CBS 120377</strain>
    </source>
</reference>
<dbReference type="KEGG" id="psco:LY89DRAFT_737209"/>
<gene>
    <name evidence="1" type="ORF">LY89DRAFT_737209</name>
</gene>
<dbReference type="GeneID" id="28829956"/>
<evidence type="ECO:0008006" key="3">
    <source>
        <dbReference type="Google" id="ProtNLM"/>
    </source>
</evidence>
<accession>A0A194WZ49</accession>
<name>A0A194WZ49_MOLSC</name>
<evidence type="ECO:0000313" key="2">
    <source>
        <dbReference type="Proteomes" id="UP000070700"/>
    </source>
</evidence>
<organism evidence="1 2">
    <name type="scientific">Mollisia scopiformis</name>
    <name type="common">Conifer needle endophyte fungus</name>
    <name type="synonym">Phialocephala scopiformis</name>
    <dbReference type="NCBI Taxonomy" id="149040"/>
    <lineage>
        <taxon>Eukaryota</taxon>
        <taxon>Fungi</taxon>
        <taxon>Dikarya</taxon>
        <taxon>Ascomycota</taxon>
        <taxon>Pezizomycotina</taxon>
        <taxon>Leotiomycetes</taxon>
        <taxon>Helotiales</taxon>
        <taxon>Mollisiaceae</taxon>
        <taxon>Mollisia</taxon>
    </lineage>
</organism>
<dbReference type="AlphaFoldDB" id="A0A194WZ49"/>
<protein>
    <recommendedName>
        <fullName evidence="3">SprT-like domain-containing protein</fullName>
    </recommendedName>
</protein>
<dbReference type="InParanoid" id="A0A194WZ49"/>